<evidence type="ECO:0000256" key="6">
    <source>
        <dbReference type="SAM" id="SignalP"/>
    </source>
</evidence>
<feature type="signal peptide" evidence="6">
    <location>
        <begin position="1"/>
        <end position="26"/>
    </location>
</feature>
<dbReference type="SUPFAM" id="SSF51011">
    <property type="entry name" value="Glycosyl hydrolase domain"/>
    <property type="match status" value="1"/>
</dbReference>
<evidence type="ECO:0000256" key="2">
    <source>
        <dbReference type="ARBA" id="ARBA00022729"/>
    </source>
</evidence>
<keyword evidence="3 5" id="KW-0378">Hydrolase</keyword>
<dbReference type="InterPro" id="IPR013780">
    <property type="entry name" value="Glyco_hydro_b"/>
</dbReference>
<keyword evidence="2 6" id="KW-0732">Signal</keyword>
<dbReference type="Gene3D" id="2.60.40.1180">
    <property type="entry name" value="Golgi alpha-mannosidase II"/>
    <property type="match status" value="1"/>
</dbReference>
<dbReference type="EMBL" id="JAAQOM010000026">
    <property type="protein sequence ID" value="NIA57731.1"/>
    <property type="molecule type" value="Genomic_DNA"/>
</dbReference>
<dbReference type="CDD" id="cd14792">
    <property type="entry name" value="GH27"/>
    <property type="match status" value="1"/>
</dbReference>
<keyword evidence="4 5" id="KW-0326">Glycosidase</keyword>
<evidence type="ECO:0000259" key="7">
    <source>
        <dbReference type="SMART" id="SM00776"/>
    </source>
</evidence>
<dbReference type="Gene3D" id="3.20.20.70">
    <property type="entry name" value="Aldolase class I"/>
    <property type="match status" value="1"/>
</dbReference>
<evidence type="ECO:0000256" key="5">
    <source>
        <dbReference type="RuleBase" id="RU361168"/>
    </source>
</evidence>
<keyword evidence="5" id="KW-1015">Disulfide bond</keyword>
<comment type="caution">
    <text evidence="8">The sequence shown here is derived from an EMBL/GenBank/DDBJ whole genome shotgun (WGS) entry which is preliminary data.</text>
</comment>
<dbReference type="RefSeq" id="WP_166864878.1">
    <property type="nucleotide sequence ID" value="NZ_JAAQOM010000026.1"/>
</dbReference>
<dbReference type="Pfam" id="PF16499">
    <property type="entry name" value="Melibiase_2"/>
    <property type="match status" value="2"/>
</dbReference>
<evidence type="ECO:0000256" key="3">
    <source>
        <dbReference type="ARBA" id="ARBA00022801"/>
    </source>
</evidence>
<dbReference type="InterPro" id="IPR002241">
    <property type="entry name" value="Glyco_hydro_27"/>
</dbReference>
<protein>
    <recommendedName>
        <fullName evidence="5">Alpha-galactosidase</fullName>
        <ecNumber evidence="5">3.2.1.22</ecNumber>
    </recommendedName>
    <alternativeName>
        <fullName evidence="5">Melibiase</fullName>
    </alternativeName>
</protein>
<sequence length="613" mass="67035">MTIRHLTHRRLATVLALAACAPAVHADNAASNLRPSGRFSVRPVATAATPPMGWNPWNAFHTQVTEAKIMAVAQVLKSTGLADAGYRYVNMDDGWWLKRRADGRIEIRTSMFPSAALPDGGTSFRPYVERLHSMGLKAGLYTDIGRNACSQSWDEHGANLPVGTRQEREIGTYGYQAQDMRLFYGEWGFDYVKVDACGVADFQAEKPFVKDGTYRALGPYMVRNRPDLSEPKVVERLYADLRAAIDAVRPDGDFILSICNWGEVHVTDWGKDYGQMWRTSQDISANWWSMLHNFDSSAGRALYAGPGHWNDPDMLEVGLGEFDADHPVEARAHMSLWAIINAPLVLGADLSKPAPVVLDIIGKRDVIAVNQDPAGNQGVIVARTADTEALVKSMAQAGTKALALVNRSAHPQALSVALARLNLDPAAPATMRDLWTGQERAVERGVISAELAPHETRLLLVRGLPELKNGVYLGEMPARINVAADGRTQISALRFASWVPAQVNASPAGTPLMVGGKRRDNGIGVLSDSRLEVRLDKEFSRFRTVAGANDDTARPLTFRVYGDGKLLFEQAGTQPVEIDVPVRGVDTLELVVEGKDREAGVVLATWADARLMR</sequence>
<proteinExistence type="inferred from homology"/>
<dbReference type="Gene3D" id="2.60.120.1060">
    <property type="entry name" value="NPCBM/NEW2 domain"/>
    <property type="match status" value="1"/>
</dbReference>
<feature type="chain" id="PRO_5046560872" description="Alpha-galactosidase" evidence="6">
    <location>
        <begin position="27"/>
        <end position="613"/>
    </location>
</feature>
<reference evidence="8 9" key="1">
    <citation type="submission" date="2020-03" db="EMBL/GenBank/DDBJ databases">
        <title>Genome sequence of strain Massilia sp. TW-1.</title>
        <authorList>
            <person name="Chaudhary D.K."/>
        </authorList>
    </citation>
    <scope>NUCLEOTIDE SEQUENCE [LARGE SCALE GENOMIC DNA]</scope>
    <source>
        <strain evidence="8 9">TW-1</strain>
    </source>
</reference>
<keyword evidence="9" id="KW-1185">Reference proteome</keyword>
<dbReference type="Proteomes" id="UP000716322">
    <property type="component" value="Unassembled WGS sequence"/>
</dbReference>
<organism evidence="8 9">
    <name type="scientific">Telluria antibiotica</name>
    <dbReference type="NCBI Taxonomy" id="2717319"/>
    <lineage>
        <taxon>Bacteria</taxon>
        <taxon>Pseudomonadati</taxon>
        <taxon>Pseudomonadota</taxon>
        <taxon>Betaproteobacteria</taxon>
        <taxon>Burkholderiales</taxon>
        <taxon>Oxalobacteraceae</taxon>
        <taxon>Telluria group</taxon>
        <taxon>Telluria</taxon>
    </lineage>
</organism>
<dbReference type="PRINTS" id="PR00740">
    <property type="entry name" value="GLHYDRLASE27"/>
</dbReference>
<dbReference type="InterPro" id="IPR013222">
    <property type="entry name" value="Glyco_hyd_98_carb-bd"/>
</dbReference>
<evidence type="ECO:0000313" key="8">
    <source>
        <dbReference type="EMBL" id="NIA57731.1"/>
    </source>
</evidence>
<name>A0ABX0PLN8_9BURK</name>
<dbReference type="EC" id="3.2.1.22" evidence="5"/>
<dbReference type="InterPro" id="IPR008979">
    <property type="entry name" value="Galactose-bd-like_sf"/>
</dbReference>
<accession>A0ABX0PLN8</accession>
<dbReference type="SUPFAM" id="SSF49785">
    <property type="entry name" value="Galactose-binding domain-like"/>
    <property type="match status" value="1"/>
</dbReference>
<evidence type="ECO:0000256" key="1">
    <source>
        <dbReference type="ARBA" id="ARBA00009743"/>
    </source>
</evidence>
<dbReference type="InterPro" id="IPR013785">
    <property type="entry name" value="Aldolase_TIM"/>
</dbReference>
<dbReference type="InterPro" id="IPR038637">
    <property type="entry name" value="NPCBM_sf"/>
</dbReference>
<dbReference type="InterPro" id="IPR041233">
    <property type="entry name" value="Melibiase_C"/>
</dbReference>
<feature type="domain" description="Glycosyl hydrolase family 98 putative carbohydrate-binding module" evidence="7">
    <location>
        <begin position="484"/>
        <end position="613"/>
    </location>
</feature>
<comment type="catalytic activity">
    <reaction evidence="5">
        <text>Hydrolysis of terminal, non-reducing alpha-D-galactose residues in alpha-D-galactosides, including galactose oligosaccharides, galactomannans and galactolipids.</text>
        <dbReference type="EC" id="3.2.1.22"/>
    </reaction>
</comment>
<dbReference type="Pfam" id="PF08305">
    <property type="entry name" value="NPCBM"/>
    <property type="match status" value="1"/>
</dbReference>
<comment type="similarity">
    <text evidence="1 5">Belongs to the glycosyl hydrolase 27 family.</text>
</comment>
<dbReference type="InterPro" id="IPR017853">
    <property type="entry name" value="GH"/>
</dbReference>
<dbReference type="PANTHER" id="PTHR11452">
    <property type="entry name" value="ALPHA-GALACTOSIDASE/ALPHA-N-ACETYLGALACTOSAMINIDASE"/>
    <property type="match status" value="1"/>
</dbReference>
<dbReference type="PANTHER" id="PTHR11452:SF80">
    <property type="entry name" value="ALPHA-GALACTOSIDASE 1"/>
    <property type="match status" value="1"/>
</dbReference>
<dbReference type="Pfam" id="PF17801">
    <property type="entry name" value="Melibiase_C"/>
    <property type="match status" value="1"/>
</dbReference>
<gene>
    <name evidence="8" type="ORF">HAV22_29305</name>
</gene>
<evidence type="ECO:0000313" key="9">
    <source>
        <dbReference type="Proteomes" id="UP000716322"/>
    </source>
</evidence>
<dbReference type="SUPFAM" id="SSF51445">
    <property type="entry name" value="(Trans)glycosidases"/>
    <property type="match status" value="1"/>
</dbReference>
<evidence type="ECO:0000256" key="4">
    <source>
        <dbReference type="ARBA" id="ARBA00023295"/>
    </source>
</evidence>
<dbReference type="SMART" id="SM00776">
    <property type="entry name" value="NPCBM"/>
    <property type="match status" value="1"/>
</dbReference>